<organism evidence="1 2">
    <name type="scientific">Armillaria borealis</name>
    <dbReference type="NCBI Taxonomy" id="47425"/>
    <lineage>
        <taxon>Eukaryota</taxon>
        <taxon>Fungi</taxon>
        <taxon>Dikarya</taxon>
        <taxon>Basidiomycota</taxon>
        <taxon>Agaricomycotina</taxon>
        <taxon>Agaricomycetes</taxon>
        <taxon>Agaricomycetidae</taxon>
        <taxon>Agaricales</taxon>
        <taxon>Marasmiineae</taxon>
        <taxon>Physalacriaceae</taxon>
        <taxon>Armillaria</taxon>
    </lineage>
</organism>
<gene>
    <name evidence="1" type="ORF">EV421DRAFT_1740524</name>
</gene>
<proteinExistence type="predicted"/>
<dbReference type="EMBL" id="JAUEPT010000067">
    <property type="protein sequence ID" value="KAK0434867.1"/>
    <property type="molecule type" value="Genomic_DNA"/>
</dbReference>
<keyword evidence="2" id="KW-1185">Reference proteome</keyword>
<protein>
    <submittedName>
        <fullName evidence="1">Uncharacterized protein</fullName>
    </submittedName>
</protein>
<evidence type="ECO:0000313" key="1">
    <source>
        <dbReference type="EMBL" id="KAK0434867.1"/>
    </source>
</evidence>
<comment type="caution">
    <text evidence="1">The sequence shown here is derived from an EMBL/GenBank/DDBJ whole genome shotgun (WGS) entry which is preliminary data.</text>
</comment>
<reference evidence="1" key="1">
    <citation type="submission" date="2023-06" db="EMBL/GenBank/DDBJ databases">
        <authorList>
            <consortium name="Lawrence Berkeley National Laboratory"/>
            <person name="Ahrendt S."/>
            <person name="Sahu N."/>
            <person name="Indic B."/>
            <person name="Wong-Bajracharya J."/>
            <person name="Merenyi Z."/>
            <person name="Ke H.-M."/>
            <person name="Monk M."/>
            <person name="Kocsube S."/>
            <person name="Drula E."/>
            <person name="Lipzen A."/>
            <person name="Balint B."/>
            <person name="Henrissat B."/>
            <person name="Andreopoulos B."/>
            <person name="Martin F.M."/>
            <person name="Harder C.B."/>
            <person name="Rigling D."/>
            <person name="Ford K.L."/>
            <person name="Foster G.D."/>
            <person name="Pangilinan J."/>
            <person name="Papanicolaou A."/>
            <person name="Barry K."/>
            <person name="LaButti K."/>
            <person name="Viragh M."/>
            <person name="Koriabine M."/>
            <person name="Yan M."/>
            <person name="Riley R."/>
            <person name="Champramary S."/>
            <person name="Plett K.L."/>
            <person name="Tsai I.J."/>
            <person name="Slot J."/>
            <person name="Sipos G."/>
            <person name="Plett J."/>
            <person name="Nagy L.G."/>
            <person name="Grigoriev I.V."/>
        </authorList>
    </citation>
    <scope>NUCLEOTIDE SEQUENCE</scope>
    <source>
        <strain evidence="1">FPL87.14</strain>
    </source>
</reference>
<sequence>MFARRRYSSESKTPVRNNSIRLETRNLQAIESILGSYAGFNHEIDLIRELPSLSGEISWEILSLFIKILGTLYHTWDLWPVSYISDVHLVMQPFCVLLLIYIAHFHGIKMFLAHPMAPRAPDSDHIILPPMQGVEKMWQQEDVVWRVQEDRRLRAGGRREVGPLTSNGRSYSNRTFRVDYSPIDMMDNIKTPTMSALIVLLLPPQPKTNICPYCLPRGSNALHLCLNDTWNGLGLKFWRYAICPSEIFHTHFQSSVVSVYWPIQFKETHKLLQKIMITCSLGIEVSDEDDQYITVATEGHGWDVKHIPEFMSFTGFKRKA</sequence>
<accession>A0AA39MHT9</accession>
<dbReference type="Proteomes" id="UP001175226">
    <property type="component" value="Unassembled WGS sequence"/>
</dbReference>
<dbReference type="AlphaFoldDB" id="A0AA39MHT9"/>
<evidence type="ECO:0000313" key="2">
    <source>
        <dbReference type="Proteomes" id="UP001175226"/>
    </source>
</evidence>
<name>A0AA39MHT9_9AGAR</name>